<dbReference type="Proteomes" id="UP000243820">
    <property type="component" value="Unassembled WGS sequence"/>
</dbReference>
<dbReference type="AlphaFoldDB" id="A0AAX0Q822"/>
<reference evidence="1 2" key="1">
    <citation type="journal article" date="2017" name="BMC Genomics">
        <title>Genomic analysis of methanogenic archaea reveals a shift towards energy conservation.</title>
        <authorList>
            <person name="Gilmore S.P."/>
            <person name="Henske J.K."/>
            <person name="Sexton J.A."/>
            <person name="Solomon K.V."/>
            <person name="Seppala S."/>
            <person name="Yoo J.I."/>
            <person name="Huyett L.M."/>
            <person name="Pressman A."/>
            <person name="Cogan J.Z."/>
            <person name="Kivenson V."/>
            <person name="Peng X."/>
            <person name="Tan Y."/>
            <person name="Valentine D.L."/>
            <person name="O'Malley M.A."/>
        </authorList>
    </citation>
    <scope>NUCLEOTIDE SEQUENCE [LARGE SCALE GENOMIC DNA]</scope>
    <source>
        <strain evidence="1 2">XII</strain>
    </source>
</reference>
<evidence type="ECO:0008006" key="3">
    <source>
        <dbReference type="Google" id="ProtNLM"/>
    </source>
</evidence>
<sequence>MKIQILFIGMLLLTACCVMPAGAADFSDNAAKYTITPWYKFTDGCKALPLYDTITQGEWKSHSYLLPAGKTRIEIALSWGNTQNTLYMLIKKPDESSYGPYYDSFDGIANGVIPLTINGNIAAGQWTISINGASVSGTQLYTLQFNAV</sequence>
<dbReference type="PROSITE" id="PS51257">
    <property type="entry name" value="PROKAR_LIPOPROTEIN"/>
    <property type="match status" value="1"/>
</dbReference>
<proteinExistence type="predicted"/>
<evidence type="ECO:0000313" key="1">
    <source>
        <dbReference type="EMBL" id="PAV09308.1"/>
    </source>
</evidence>
<keyword evidence="2" id="KW-1185">Reference proteome</keyword>
<evidence type="ECO:0000313" key="2">
    <source>
        <dbReference type="Proteomes" id="UP000243820"/>
    </source>
</evidence>
<organism evidence="1 2">
    <name type="scientific">Methanocorpusculum parvum</name>
    <dbReference type="NCBI Taxonomy" id="2193"/>
    <lineage>
        <taxon>Archaea</taxon>
        <taxon>Methanobacteriati</taxon>
        <taxon>Methanobacteriota</taxon>
        <taxon>Stenosarchaea group</taxon>
        <taxon>Methanomicrobia</taxon>
        <taxon>Methanomicrobiales</taxon>
        <taxon>Methanocorpusculaceae</taxon>
        <taxon>Methanocorpusculum</taxon>
    </lineage>
</organism>
<comment type="caution">
    <text evidence="1">The sequence shown here is derived from an EMBL/GenBank/DDBJ whole genome shotgun (WGS) entry which is preliminary data.</text>
</comment>
<dbReference type="EMBL" id="LMVO01000016">
    <property type="protein sequence ID" value="PAV09308.1"/>
    <property type="molecule type" value="Genomic_DNA"/>
</dbReference>
<dbReference type="RefSeq" id="WP_095642169.1">
    <property type="nucleotide sequence ID" value="NZ_LMVO01000016.1"/>
</dbReference>
<name>A0AAX0Q822_9EURY</name>
<gene>
    <name evidence="1" type="ORF">ASJ83_08220</name>
</gene>
<accession>A0AAX0Q822</accession>
<protein>
    <recommendedName>
        <fullName evidence="3">P/Homo B domain-containing protein</fullName>
    </recommendedName>
</protein>